<comment type="caution">
    <text evidence="2">The sequence shown here is derived from an EMBL/GenBank/DDBJ whole genome shotgun (WGS) entry which is preliminary data.</text>
</comment>
<evidence type="ECO:0000313" key="3">
    <source>
        <dbReference type="Proteomes" id="UP000646946"/>
    </source>
</evidence>
<accession>A0A832XJI4</accession>
<gene>
    <name evidence="2" type="ORF">H1016_03875</name>
</gene>
<keyword evidence="1" id="KW-0812">Transmembrane</keyword>
<name>A0A832XJI4_9ARCH</name>
<evidence type="ECO:0000313" key="2">
    <source>
        <dbReference type="EMBL" id="HIK00652.1"/>
    </source>
</evidence>
<organism evidence="2 3">
    <name type="scientific">Candidatus Naiadarchaeum limnaeum</name>
    <dbReference type="NCBI Taxonomy" id="2756139"/>
    <lineage>
        <taxon>Archaea</taxon>
        <taxon>Candidatus Undinarchaeota</taxon>
        <taxon>Candidatus Undinarchaeia</taxon>
        <taxon>Candidatus Naiadarchaeales</taxon>
        <taxon>Candidatus Naiadarchaeaceae</taxon>
        <taxon>Candidatus Naiadarchaeum</taxon>
    </lineage>
</organism>
<keyword evidence="3" id="KW-1185">Reference proteome</keyword>
<feature type="transmembrane region" description="Helical" evidence="1">
    <location>
        <begin position="28"/>
        <end position="46"/>
    </location>
</feature>
<proteinExistence type="predicted"/>
<keyword evidence="1" id="KW-0472">Membrane</keyword>
<dbReference type="EMBL" id="DVAB01000032">
    <property type="protein sequence ID" value="HIK00652.1"/>
    <property type="molecule type" value="Genomic_DNA"/>
</dbReference>
<protein>
    <submittedName>
        <fullName evidence="2">Uncharacterized protein</fullName>
    </submittedName>
</protein>
<dbReference type="AlphaFoldDB" id="A0A832XJI4"/>
<evidence type="ECO:0000256" key="1">
    <source>
        <dbReference type="SAM" id="Phobius"/>
    </source>
</evidence>
<reference evidence="2 3" key="1">
    <citation type="journal article" name="Nat. Commun.">
        <title>Undinarchaeota illuminate DPANN phylogeny and the impact of gene transfer on archaeal evolution.</title>
        <authorList>
            <person name="Dombrowski N."/>
            <person name="Williams T.A."/>
            <person name="Sun J."/>
            <person name="Woodcroft B.J."/>
            <person name="Lee J.H."/>
            <person name="Minh B.Q."/>
            <person name="Rinke C."/>
            <person name="Spang A."/>
        </authorList>
    </citation>
    <scope>NUCLEOTIDE SEQUENCE [LARGE SCALE GENOMIC DNA]</scope>
    <source>
        <strain evidence="2">MAG_bin1129</strain>
    </source>
</reference>
<keyword evidence="1" id="KW-1133">Transmembrane helix</keyword>
<dbReference type="Proteomes" id="UP000646946">
    <property type="component" value="Unassembled WGS sequence"/>
</dbReference>
<sequence>MPVDIVNTTVTGGLISGNLFLQDAMSKVLVVMFVFIIATLILFVLWNRLRQR</sequence>